<dbReference type="GO" id="GO:0015473">
    <property type="term" value="F:fimbrial usher porin activity"/>
    <property type="evidence" value="ECO:0007669"/>
    <property type="project" value="InterPro"/>
</dbReference>
<dbReference type="InterPro" id="IPR000015">
    <property type="entry name" value="Fimb_usher"/>
</dbReference>
<dbReference type="Proteomes" id="UP001152467">
    <property type="component" value="Unassembled WGS sequence"/>
</dbReference>
<reference evidence="1" key="1">
    <citation type="submission" date="2022-07" db="EMBL/GenBank/DDBJ databases">
        <authorList>
            <person name="Criscuolo A."/>
        </authorList>
    </citation>
    <scope>NUCLEOTIDE SEQUENCE</scope>
    <source>
        <strain evidence="1">CIP111854</strain>
    </source>
</reference>
<dbReference type="Gene3D" id="2.60.40.3110">
    <property type="match status" value="1"/>
</dbReference>
<comment type="caution">
    <text evidence="1">The sequence shown here is derived from an EMBL/GenBank/DDBJ whole genome shotgun (WGS) entry which is preliminary data.</text>
</comment>
<gene>
    <name evidence="1" type="ORF">PSECIP111854_00023</name>
</gene>
<sequence>MDFPVRLNNAEVGQVPAIINGLELKSVSAASFKKNLQGILSQKVLTWLSNKAQQELTPEEFEVQGIFLSLQPQDLTINMSLSEAAMATDNLSYARQKHFELPKGEAYWAVLNNFNFAHERSNNNQSYNSQFEWLINSNVGGGDGINFSSSVFWENGDSQPSQFSRGDIALFYDQPDKPLRMTLGDTQTSSIGHLLGTQLAGFKIEKAYSQLQPQRKTTPGNSQQFVLPRPATLEVFINEFLISRIRLKAGRYDLSDLPLTSGINNIHIIATYANGETQTFDFTTHYNSRLLAQGISDYSLAFGYLSAVDNGRYRYDDDMLITGNYEYGVTDKLTLGVNGAVHSLGHILGSVTTLNSLLGNISLRYSQSKAPQASGDAYSIETEHSIFGHGNYGSPNLRLGYEIRKNFTNTPWQQFNTISNTKRTFLDYSYIINDHLDFNINASRAVNNDNLVTKNVSSEFNLRYEGIRLRVGYNHNASEDLRIISENQFILNVTWNYYDSQNNTRSRAQYNNRSKTASTSYTKTNNNFINDYGYELRAEKGSDFRQEQMKASYTGAFFRADVNANNYTHTRLKSDGRASINLSTSVGVADGYLGLGATTTTPFAVVTKHKTLKNTDVLVNTDRFGRAKTKPDERIGALIDIGSSYTSYQFNIDVPDAPLGYDWGPGMYTMVGGANTGHHIQIGSDLSYTVIGTLLDEQGIPIAMQRGYVMKQQNDITSNEAPLKRAFFTNRTGRFVIEGVSTGNYVIKLGNTTGYFTVKDVEKRFIRVGTIELKQQALSKGGTRK</sequence>
<proteinExistence type="predicted"/>
<dbReference type="GO" id="GO:0009279">
    <property type="term" value="C:cell outer membrane"/>
    <property type="evidence" value="ECO:0007669"/>
    <property type="project" value="TreeGrafter"/>
</dbReference>
<keyword evidence="2" id="KW-1185">Reference proteome</keyword>
<evidence type="ECO:0000313" key="2">
    <source>
        <dbReference type="Proteomes" id="UP001152467"/>
    </source>
</evidence>
<evidence type="ECO:0000313" key="1">
    <source>
        <dbReference type="EMBL" id="CAH9049390.1"/>
    </source>
</evidence>
<dbReference type="GO" id="GO:0009297">
    <property type="term" value="P:pilus assembly"/>
    <property type="evidence" value="ECO:0007669"/>
    <property type="project" value="InterPro"/>
</dbReference>
<name>A0A9W4VM12_9GAMM</name>
<protein>
    <recommendedName>
        <fullName evidence="3">Pilus assembly protein PapC</fullName>
    </recommendedName>
</protein>
<dbReference type="EMBL" id="CAMAPC010000001">
    <property type="protein sequence ID" value="CAH9049390.1"/>
    <property type="molecule type" value="Genomic_DNA"/>
</dbReference>
<dbReference type="AlphaFoldDB" id="A0A9W4VM12"/>
<evidence type="ECO:0008006" key="3">
    <source>
        <dbReference type="Google" id="ProtNLM"/>
    </source>
</evidence>
<organism evidence="1 2">
    <name type="scientific">Pseudoalteromonas holothuriae</name>
    <dbReference type="NCBI Taxonomy" id="2963714"/>
    <lineage>
        <taxon>Bacteria</taxon>
        <taxon>Pseudomonadati</taxon>
        <taxon>Pseudomonadota</taxon>
        <taxon>Gammaproteobacteria</taxon>
        <taxon>Alteromonadales</taxon>
        <taxon>Pseudoalteromonadaceae</taxon>
        <taxon>Pseudoalteromonas</taxon>
    </lineage>
</organism>
<dbReference type="PANTHER" id="PTHR30451:SF5">
    <property type="entry name" value="SLR0019 PROTEIN"/>
    <property type="match status" value="1"/>
</dbReference>
<accession>A0A9W4VM12</accession>
<dbReference type="PANTHER" id="PTHR30451">
    <property type="entry name" value="OUTER MEMBRANE USHER PROTEIN"/>
    <property type="match status" value="1"/>
</dbReference>
<dbReference type="Pfam" id="PF00577">
    <property type="entry name" value="Usher"/>
    <property type="match status" value="1"/>
</dbReference>